<protein>
    <submittedName>
        <fullName evidence="2">Uncharacterized protein</fullName>
    </submittedName>
</protein>
<evidence type="ECO:0000313" key="3">
    <source>
        <dbReference type="Proteomes" id="UP001055115"/>
    </source>
</evidence>
<gene>
    <name evidence="2" type="ORF">ColSpa_05606</name>
</gene>
<keyword evidence="3" id="KW-1185">Reference proteome</keyword>
<accession>A0AA37P0C6</accession>
<name>A0AA37P0C6_9PEZI</name>
<organism evidence="2 3">
    <name type="scientific">Colletotrichum spaethianum</name>
    <dbReference type="NCBI Taxonomy" id="700344"/>
    <lineage>
        <taxon>Eukaryota</taxon>
        <taxon>Fungi</taxon>
        <taxon>Dikarya</taxon>
        <taxon>Ascomycota</taxon>
        <taxon>Pezizomycotina</taxon>
        <taxon>Sordariomycetes</taxon>
        <taxon>Hypocreomycetidae</taxon>
        <taxon>Glomerellales</taxon>
        <taxon>Glomerellaceae</taxon>
        <taxon>Colletotrichum</taxon>
        <taxon>Colletotrichum spaethianum species complex</taxon>
    </lineage>
</organism>
<dbReference type="AlphaFoldDB" id="A0AA37P0C6"/>
<dbReference type="GeneID" id="73326408"/>
<comment type="caution">
    <text evidence="2">The sequence shown here is derived from an EMBL/GenBank/DDBJ whole genome shotgun (WGS) entry which is preliminary data.</text>
</comment>
<dbReference type="RefSeq" id="XP_049127775.1">
    <property type="nucleotide sequence ID" value="XM_049271818.1"/>
</dbReference>
<dbReference type="EMBL" id="BQXU01000012">
    <property type="protein sequence ID" value="GKT45425.1"/>
    <property type="molecule type" value="Genomic_DNA"/>
</dbReference>
<proteinExistence type="predicted"/>
<feature type="signal peptide" evidence="1">
    <location>
        <begin position="1"/>
        <end position="20"/>
    </location>
</feature>
<dbReference type="Proteomes" id="UP001055115">
    <property type="component" value="Unassembled WGS sequence"/>
</dbReference>
<evidence type="ECO:0000256" key="1">
    <source>
        <dbReference type="SAM" id="SignalP"/>
    </source>
</evidence>
<sequence length="103" mass="11055">MQFSFVISAVVSALISTSAAATLDLRAAAPKALAARTVIDECTEANDCCISTRGACTRQAINWAENYLTCPFIKLCPDLGVPWSSCVRNPSSTSFAREIFTNM</sequence>
<evidence type="ECO:0000313" key="2">
    <source>
        <dbReference type="EMBL" id="GKT45425.1"/>
    </source>
</evidence>
<reference evidence="2 3" key="1">
    <citation type="submission" date="2022-03" db="EMBL/GenBank/DDBJ databases">
        <title>Genome data of Colletotrichum spp.</title>
        <authorList>
            <person name="Utami Y.D."/>
            <person name="Hiruma K."/>
        </authorList>
    </citation>
    <scope>NUCLEOTIDE SEQUENCE [LARGE SCALE GENOMIC DNA]</scope>
    <source>
        <strain evidence="2 3">MAFF 239500</strain>
    </source>
</reference>
<feature type="chain" id="PRO_5041355923" evidence="1">
    <location>
        <begin position="21"/>
        <end position="103"/>
    </location>
</feature>
<keyword evidence="1" id="KW-0732">Signal</keyword>